<protein>
    <recommendedName>
        <fullName evidence="3 9">NADH-ubiquinone oxidoreductase chain 3</fullName>
        <ecNumber evidence="9">7.1.1.2</ecNumber>
    </recommendedName>
</protein>
<evidence type="ECO:0000256" key="6">
    <source>
        <dbReference type="ARBA" id="ARBA00022989"/>
    </source>
</evidence>
<comment type="similarity">
    <text evidence="2 9">Belongs to the complex I subunit 3 family.</text>
</comment>
<proteinExistence type="inferred from homology"/>
<evidence type="ECO:0000256" key="1">
    <source>
        <dbReference type="ARBA" id="ARBA00004370"/>
    </source>
</evidence>
<evidence type="ECO:0000256" key="8">
    <source>
        <dbReference type="ARBA" id="ARBA00049551"/>
    </source>
</evidence>
<dbReference type="PANTHER" id="PTHR11058:SF9">
    <property type="entry name" value="NADH-UBIQUINONE OXIDOREDUCTASE CHAIN 3"/>
    <property type="match status" value="1"/>
</dbReference>
<evidence type="ECO:0000256" key="4">
    <source>
        <dbReference type="ARBA" id="ARBA00022448"/>
    </source>
</evidence>
<dbReference type="EC" id="7.1.1.2" evidence="9"/>
<dbReference type="Pfam" id="PF00507">
    <property type="entry name" value="Oxidored_q4"/>
    <property type="match status" value="1"/>
</dbReference>
<gene>
    <name evidence="10" type="primary">nad3</name>
</gene>
<keyword evidence="9" id="KW-0249">Electron transport</keyword>
<feature type="transmembrane region" description="Helical" evidence="9">
    <location>
        <begin position="59"/>
        <end position="82"/>
    </location>
</feature>
<keyword evidence="6 9" id="KW-1133">Transmembrane helix</keyword>
<evidence type="ECO:0000256" key="7">
    <source>
        <dbReference type="ARBA" id="ARBA00023136"/>
    </source>
</evidence>
<dbReference type="GO" id="GO:0008137">
    <property type="term" value="F:NADH dehydrogenase (ubiquinone) activity"/>
    <property type="evidence" value="ECO:0007669"/>
    <property type="project" value="UniProtKB-UniRule"/>
</dbReference>
<dbReference type="GO" id="GO:0030964">
    <property type="term" value="C:NADH dehydrogenase complex"/>
    <property type="evidence" value="ECO:0007669"/>
    <property type="project" value="TreeGrafter"/>
</dbReference>
<evidence type="ECO:0000256" key="5">
    <source>
        <dbReference type="ARBA" id="ARBA00022692"/>
    </source>
</evidence>
<keyword evidence="9" id="KW-0520">NAD</keyword>
<keyword evidence="7 9" id="KW-0472">Membrane</keyword>
<comment type="function">
    <text evidence="9">Core subunit of the mitochondrial membrane respiratory chain NADH dehydrogenase (Complex I) which catalyzes electron transfer from NADH through the respiratory chain, using ubiquinone as an electron acceptor. Essential for the catalytic activity of complex I.</text>
</comment>
<sequence>MTTATSPMIVFSYLISLGLIVALLMTLLRFILSMDHLNNTLSFECGFESYKMNRLPFSINFFMVSLIFVLFDLEIIILVAYIPNMTSLTFLSYVTASSFLLFMLLSLVFEWALGKLSWIF</sequence>
<keyword evidence="4 9" id="KW-0813">Transport</keyword>
<feature type="transmembrane region" description="Helical" evidence="9">
    <location>
        <begin position="88"/>
        <end position="113"/>
    </location>
</feature>
<organism evidence="10">
    <name type="scientific">Trichinella zimbabwensis</name>
    <dbReference type="NCBI Taxonomy" id="268475"/>
    <lineage>
        <taxon>Eukaryota</taxon>
        <taxon>Metazoa</taxon>
        <taxon>Ecdysozoa</taxon>
        <taxon>Nematoda</taxon>
        <taxon>Enoplea</taxon>
        <taxon>Dorylaimia</taxon>
        <taxon>Trichinellida</taxon>
        <taxon>Trichinellidae</taxon>
        <taxon>Trichinella</taxon>
    </lineage>
</organism>
<geneLocation type="mitochondrion" evidence="10"/>
<keyword evidence="9" id="KW-0830">Ubiquinone</keyword>
<name>A0A0A0V0S4_9BILA</name>
<evidence type="ECO:0000313" key="10">
    <source>
        <dbReference type="EMBL" id="AIW57084.1"/>
    </source>
</evidence>
<dbReference type="AlphaFoldDB" id="A0A0A0V0S4"/>
<comment type="catalytic activity">
    <reaction evidence="8 9">
        <text>a ubiquinone + NADH + 5 H(+)(in) = a ubiquinol + NAD(+) + 4 H(+)(out)</text>
        <dbReference type="Rhea" id="RHEA:29091"/>
        <dbReference type="Rhea" id="RHEA-COMP:9565"/>
        <dbReference type="Rhea" id="RHEA-COMP:9566"/>
        <dbReference type="ChEBI" id="CHEBI:15378"/>
        <dbReference type="ChEBI" id="CHEBI:16389"/>
        <dbReference type="ChEBI" id="CHEBI:17976"/>
        <dbReference type="ChEBI" id="CHEBI:57540"/>
        <dbReference type="ChEBI" id="CHEBI:57945"/>
        <dbReference type="EC" id="7.1.1.2"/>
    </reaction>
</comment>
<keyword evidence="9" id="KW-0679">Respiratory chain</keyword>
<dbReference type="InterPro" id="IPR038430">
    <property type="entry name" value="NDAH_ubi_oxred_su3_sf"/>
</dbReference>
<keyword evidence="9" id="KW-1278">Translocase</keyword>
<dbReference type="InterPro" id="IPR000440">
    <property type="entry name" value="NADH_UbQ/plastoQ_OxRdtase_su3"/>
</dbReference>
<dbReference type="PANTHER" id="PTHR11058">
    <property type="entry name" value="NADH-UBIQUINONE OXIDOREDUCTASE CHAIN 3"/>
    <property type="match status" value="1"/>
</dbReference>
<evidence type="ECO:0000256" key="2">
    <source>
        <dbReference type="ARBA" id="ARBA00008472"/>
    </source>
</evidence>
<feature type="transmembrane region" description="Helical" evidence="9">
    <location>
        <begin position="12"/>
        <end position="32"/>
    </location>
</feature>
<dbReference type="Gene3D" id="1.20.58.1610">
    <property type="entry name" value="NADH:ubiquinone/plastoquinone oxidoreductase, chain 3"/>
    <property type="match status" value="1"/>
</dbReference>
<accession>A0A0A0V0S4</accession>
<keyword evidence="5 9" id="KW-0812">Transmembrane</keyword>
<reference evidence="10" key="1">
    <citation type="journal article" date="2014" name="Int. J. Parasitol.">
        <title>Mitochondrial genomes of Trichinella species and genotypes ? a basis for diagnosis, and systematic and epidemiological explorations.</title>
        <authorList>
            <person name="Mohandas N."/>
            <person name="Pozio E."/>
            <person name="La Rosa G."/>
            <person name="Korhonen P.K."/>
            <person name="Young N.D."/>
            <person name="Koehler A.V."/>
            <person name="Hall R.S."/>
            <person name="Sternberg P.W."/>
            <person name="Boag P.R."/>
            <person name="Jex A.R."/>
            <person name="Chang B.C."/>
            <person name="Gasser R.B."/>
        </authorList>
    </citation>
    <scope>NUCLEOTIDE SEQUENCE</scope>
    <source>
        <strain evidence="10">ISS1029</strain>
    </source>
</reference>
<evidence type="ECO:0000256" key="3">
    <source>
        <dbReference type="ARBA" id="ARBA00021007"/>
    </source>
</evidence>
<keyword evidence="9 10" id="KW-0496">Mitochondrion</keyword>
<dbReference type="GO" id="GO:0031966">
    <property type="term" value="C:mitochondrial membrane"/>
    <property type="evidence" value="ECO:0007669"/>
    <property type="project" value="UniProtKB-SubCell"/>
</dbReference>
<evidence type="ECO:0000256" key="9">
    <source>
        <dbReference type="RuleBase" id="RU003640"/>
    </source>
</evidence>
<comment type="subcellular location">
    <subcellularLocation>
        <location evidence="1">Membrane</location>
    </subcellularLocation>
    <subcellularLocation>
        <location evidence="9">Mitochondrion membrane</location>
        <topology evidence="9">Multi-pass membrane protein</topology>
    </subcellularLocation>
</comment>
<dbReference type="EMBL" id="KM357421">
    <property type="protein sequence ID" value="AIW57084.1"/>
    <property type="molecule type" value="Genomic_DNA"/>
</dbReference>